<evidence type="ECO:0000256" key="4">
    <source>
        <dbReference type="SAM" id="MobiDB-lite"/>
    </source>
</evidence>
<feature type="compositionally biased region" description="Polar residues" evidence="4">
    <location>
        <begin position="1173"/>
        <end position="1189"/>
    </location>
</feature>
<keyword evidence="1" id="KW-0677">Repeat</keyword>
<dbReference type="InterPro" id="IPR036770">
    <property type="entry name" value="Ankyrin_rpt-contain_sf"/>
</dbReference>
<name>A0ABR3G5H0_9PEZI</name>
<dbReference type="PROSITE" id="PS50088">
    <property type="entry name" value="ANK_REPEAT"/>
    <property type="match status" value="1"/>
</dbReference>
<protein>
    <recommendedName>
        <fullName evidence="5">Protein kinase domain-containing protein</fullName>
    </recommendedName>
</protein>
<dbReference type="SUPFAM" id="SSF81901">
    <property type="entry name" value="HCP-like"/>
    <property type="match status" value="1"/>
</dbReference>
<dbReference type="SUPFAM" id="SSF56112">
    <property type="entry name" value="Protein kinase-like (PK-like)"/>
    <property type="match status" value="1"/>
</dbReference>
<feature type="region of interest" description="Disordered" evidence="4">
    <location>
        <begin position="1173"/>
        <end position="1193"/>
    </location>
</feature>
<dbReference type="SMART" id="SM00248">
    <property type="entry name" value="ANK"/>
    <property type="match status" value="7"/>
</dbReference>
<dbReference type="InterPro" id="IPR002110">
    <property type="entry name" value="Ankyrin_rpt"/>
</dbReference>
<dbReference type="SMART" id="SM00220">
    <property type="entry name" value="S_TKc"/>
    <property type="match status" value="1"/>
</dbReference>
<evidence type="ECO:0000256" key="3">
    <source>
        <dbReference type="PROSITE-ProRule" id="PRU00023"/>
    </source>
</evidence>
<comment type="caution">
    <text evidence="6">The sequence shown here is derived from an EMBL/GenBank/DDBJ whole genome shotgun (WGS) entry which is preliminary data.</text>
</comment>
<evidence type="ECO:0000256" key="1">
    <source>
        <dbReference type="ARBA" id="ARBA00022737"/>
    </source>
</evidence>
<sequence length="1374" mass="151310">MNYEITFSIPYDAPRPDSEDAPQPSYSEISGLASFLALAIMLQVPILTQYIGSERWGCSTLGAGTSFHVTRSYSSHRTKYLEPNATIQGSIDGIGERFKSCSGLVSKRLCRRPQHDDDDGRCLAPLVQEMRILSHETLRDAPNLVRMICLDWSEDSADGRCWPTMLLECATHGTLGQYLLRTPRLSWNLILMLCLNVAGGLQTLHEHDVVHCDLKPDNILVVKDPNSKVPGGGVVAKISDFGYSVITSDYDGGAVFRGRAGTPPWNAPEIAFGRNPLVDSLPKADIYSMGLILCTIVLRGHPPWESISAVAFQNLKESNDDRAVSRVLGDALSERNIKQEGWIEEILATVKSDPRDRCSATGLIFIIMRGLIADIFDAEDTNPDEIEETSVAEDETSDAEDINPDEINETSDAEAIDHDKIGIKFRRAHLDAKPLPNIFSAEFKDANMQSFTGVPDFTDIGSFKPCLLHKNALLEVTTDLLRRSESCRQDTASAVAEAEYQLCICYFEGYGVEQNVPLGLTYLARAFDHGCPEARYNARNFYEAFDRDFPAAMALTEEMYLFVMTMDKAVFGRRFDAVEALCHRYPRGYEMWVCSAADRNLRWRELMYCLAHLTVDLSQTDWPNPNRLSRVLAALDDLYKVTPGIEMLSELHCAAAVGDLESVNRLAAQGDVNTAAPHVGWTPLWLACSGGCYEAAVALLERGAAICCRETNSGRGILHLLQAFRSRSEIKFIVERAREGGLDIDDPDSNGATPLLATFDGWDISRGAAASVLLVEGANPCAKDHDGICPFVVCVAKLDLTLLQEMLASPAMDRLSEDVVCEAQTTGLGALILPSPAVQIASLGKRRESVIKGLLQQLLSDSSTQRFLHQPHGGGRSPLVAAVWLDHHTLASWLLELRPQDIDLRNGTGRTALQWAIIRKRGRLVQQLLDHGADPLITDDIGCNALHVAAVSMPAVMPILAEVIVSTHCGVNVDRARLWLDQTDLAGCTPFQRAVIVGGEEHLKYAEILRSKYQLEHDSPIGEQGPTLLGAIVQTGSVTDQVNREQVEYLLRLSPKPRFVIHADGSTLLHTAVMGWKNADDYSDGAVGYDILGLLLEAFPSQEHIEALDDCNASALIRAALYANNNAIAMLRDHAAAHSLSLDVNRTDVNRLTALDMVGSLAVGLALDEETGSVQSSAEAAQSPLSTRTGELDPGTEELIKEKIRRTKQILVPMGAVGSDLLNGIVVWTAIMSPISVPHDRQIQFLVAMQQENAGLVVDAQPTPPPEGSYINIECSWRQSTFFISLTGFPSMTEAKAHSIKRWEQGTIQLQSWRIDHGARPWEETKYENKELAISWERPGRVWDSREVWQLYNRITKAWVAVTGCEIDIVVVSF</sequence>
<dbReference type="InterPro" id="IPR006597">
    <property type="entry name" value="Sel1-like"/>
</dbReference>
<dbReference type="InterPro" id="IPR011990">
    <property type="entry name" value="TPR-like_helical_dom_sf"/>
</dbReference>
<dbReference type="Pfam" id="PF00069">
    <property type="entry name" value="Pkinase"/>
    <property type="match status" value="1"/>
</dbReference>
<proteinExistence type="predicted"/>
<evidence type="ECO:0000259" key="5">
    <source>
        <dbReference type="PROSITE" id="PS50011"/>
    </source>
</evidence>
<feature type="domain" description="Protein kinase" evidence="5">
    <location>
        <begin position="55"/>
        <end position="372"/>
    </location>
</feature>
<dbReference type="PROSITE" id="PS00108">
    <property type="entry name" value="PROTEIN_KINASE_ST"/>
    <property type="match status" value="1"/>
</dbReference>
<dbReference type="PANTHER" id="PTHR24198">
    <property type="entry name" value="ANKYRIN REPEAT AND PROTEIN KINASE DOMAIN-CONTAINING PROTEIN"/>
    <property type="match status" value="1"/>
</dbReference>
<dbReference type="Gene3D" id="1.10.510.10">
    <property type="entry name" value="Transferase(Phosphotransferase) domain 1"/>
    <property type="match status" value="1"/>
</dbReference>
<keyword evidence="7" id="KW-1185">Reference proteome</keyword>
<dbReference type="EMBL" id="JBBBZM010000299">
    <property type="protein sequence ID" value="KAL0631113.1"/>
    <property type="molecule type" value="Genomic_DNA"/>
</dbReference>
<dbReference type="PANTHER" id="PTHR24198:SF165">
    <property type="entry name" value="ANKYRIN REPEAT-CONTAINING PROTEIN-RELATED"/>
    <property type="match status" value="1"/>
</dbReference>
<accession>A0ABR3G5H0</accession>
<evidence type="ECO:0000313" key="7">
    <source>
        <dbReference type="Proteomes" id="UP001447188"/>
    </source>
</evidence>
<dbReference type="Proteomes" id="UP001447188">
    <property type="component" value="Unassembled WGS sequence"/>
</dbReference>
<feature type="non-terminal residue" evidence="6">
    <location>
        <position position="1374"/>
    </location>
</feature>
<dbReference type="InterPro" id="IPR008271">
    <property type="entry name" value="Ser/Thr_kinase_AS"/>
</dbReference>
<dbReference type="SMART" id="SM00671">
    <property type="entry name" value="SEL1"/>
    <property type="match status" value="1"/>
</dbReference>
<dbReference type="Gene3D" id="1.25.40.10">
    <property type="entry name" value="Tetratricopeptide repeat domain"/>
    <property type="match status" value="1"/>
</dbReference>
<keyword evidence="2 3" id="KW-0040">ANK repeat</keyword>
<evidence type="ECO:0000256" key="2">
    <source>
        <dbReference type="ARBA" id="ARBA00023043"/>
    </source>
</evidence>
<dbReference type="PROSITE" id="PS50297">
    <property type="entry name" value="ANK_REP_REGION"/>
    <property type="match status" value="1"/>
</dbReference>
<dbReference type="Pfam" id="PF12796">
    <property type="entry name" value="Ank_2"/>
    <property type="match status" value="2"/>
</dbReference>
<dbReference type="InterPro" id="IPR000719">
    <property type="entry name" value="Prot_kinase_dom"/>
</dbReference>
<dbReference type="SUPFAM" id="SSF48403">
    <property type="entry name" value="Ankyrin repeat"/>
    <property type="match status" value="2"/>
</dbReference>
<organism evidence="6 7">
    <name type="scientific">Discina gigas</name>
    <dbReference type="NCBI Taxonomy" id="1032678"/>
    <lineage>
        <taxon>Eukaryota</taxon>
        <taxon>Fungi</taxon>
        <taxon>Dikarya</taxon>
        <taxon>Ascomycota</taxon>
        <taxon>Pezizomycotina</taxon>
        <taxon>Pezizomycetes</taxon>
        <taxon>Pezizales</taxon>
        <taxon>Discinaceae</taxon>
        <taxon>Discina</taxon>
    </lineage>
</organism>
<feature type="region of interest" description="Disordered" evidence="4">
    <location>
        <begin position="385"/>
        <end position="405"/>
    </location>
</feature>
<reference evidence="6 7" key="1">
    <citation type="submission" date="2024-02" db="EMBL/GenBank/DDBJ databases">
        <title>Discinaceae phylogenomics.</title>
        <authorList>
            <person name="Dirks A.C."/>
            <person name="James T.Y."/>
        </authorList>
    </citation>
    <scope>NUCLEOTIDE SEQUENCE [LARGE SCALE GENOMIC DNA]</scope>
    <source>
        <strain evidence="6 7">ACD0624</strain>
    </source>
</reference>
<dbReference type="Gene3D" id="1.25.40.20">
    <property type="entry name" value="Ankyrin repeat-containing domain"/>
    <property type="match status" value="2"/>
</dbReference>
<evidence type="ECO:0000313" key="6">
    <source>
        <dbReference type="EMBL" id="KAL0631113.1"/>
    </source>
</evidence>
<dbReference type="InterPro" id="IPR011009">
    <property type="entry name" value="Kinase-like_dom_sf"/>
</dbReference>
<feature type="repeat" description="ANK" evidence="3">
    <location>
        <begin position="908"/>
        <end position="940"/>
    </location>
</feature>
<gene>
    <name evidence="6" type="ORF">Q9L58_010033</name>
</gene>
<dbReference type="PROSITE" id="PS50011">
    <property type="entry name" value="PROTEIN_KINASE_DOM"/>
    <property type="match status" value="1"/>
</dbReference>